<dbReference type="Gene3D" id="3.30.730.10">
    <property type="entry name" value="AP2/ERF domain"/>
    <property type="match status" value="1"/>
</dbReference>
<evidence type="ECO:0000313" key="15">
    <source>
        <dbReference type="EMBL" id="KAJ7015168.1"/>
    </source>
</evidence>
<dbReference type="SMART" id="SM00380">
    <property type="entry name" value="AP2"/>
    <property type="match status" value="1"/>
</dbReference>
<evidence type="ECO:0000256" key="2">
    <source>
        <dbReference type="ARBA" id="ARBA00004141"/>
    </source>
</evidence>
<dbReference type="InterPro" id="IPR000620">
    <property type="entry name" value="EamA_dom"/>
</dbReference>
<keyword evidence="10" id="KW-0539">Nucleus</keyword>
<dbReference type="GO" id="GO:0003700">
    <property type="term" value="F:DNA-binding transcription factor activity"/>
    <property type="evidence" value="ECO:0007669"/>
    <property type="project" value="InterPro"/>
</dbReference>
<feature type="transmembrane region" description="Helical" evidence="13">
    <location>
        <begin position="623"/>
        <end position="641"/>
    </location>
</feature>
<dbReference type="InterPro" id="IPR001471">
    <property type="entry name" value="AP2/ERF_dom"/>
</dbReference>
<feature type="transmembrane region" description="Helical" evidence="13">
    <location>
        <begin position="679"/>
        <end position="697"/>
    </location>
</feature>
<evidence type="ECO:0000256" key="1">
    <source>
        <dbReference type="ARBA" id="ARBA00004123"/>
    </source>
</evidence>
<dbReference type="Pfam" id="PF00892">
    <property type="entry name" value="EamA"/>
    <property type="match status" value="2"/>
</dbReference>
<feature type="transmembrane region" description="Helical" evidence="13">
    <location>
        <begin position="653"/>
        <end position="673"/>
    </location>
</feature>
<feature type="transmembrane region" description="Helical" evidence="13">
    <location>
        <begin position="471"/>
        <end position="492"/>
    </location>
</feature>
<keyword evidence="7" id="KW-0238">DNA-binding</keyword>
<comment type="similarity">
    <text evidence="11">Belongs to the AP2/ERF transcription factor family. ERF subfamily.</text>
</comment>
<dbReference type="FunFam" id="3.30.730.10:FF:000005">
    <property type="entry name" value="ethylene-responsive transcription factor RAP2-11"/>
    <property type="match status" value="1"/>
</dbReference>
<dbReference type="SUPFAM" id="SSF54171">
    <property type="entry name" value="DNA-binding domain"/>
    <property type="match status" value="1"/>
</dbReference>
<evidence type="ECO:0000256" key="10">
    <source>
        <dbReference type="ARBA" id="ARBA00023242"/>
    </source>
</evidence>
<dbReference type="InterPro" id="IPR037185">
    <property type="entry name" value="EmrE-like"/>
</dbReference>
<feature type="transmembrane region" description="Helical" evidence="13">
    <location>
        <begin position="504"/>
        <end position="523"/>
    </location>
</feature>
<comment type="similarity">
    <text evidence="3">Belongs to the drug/metabolite transporter (DMT) superfamily. Plant drug/metabolite exporter (P-DME) (TC 2.A.7.4) family.</text>
</comment>
<dbReference type="InterPro" id="IPR030184">
    <property type="entry name" value="WAT1-related"/>
</dbReference>
<comment type="subcellular location">
    <subcellularLocation>
        <location evidence="2">Membrane</location>
        <topology evidence="2">Multi-pass membrane protein</topology>
    </subcellularLocation>
    <subcellularLocation>
        <location evidence="1">Nucleus</location>
    </subcellularLocation>
</comment>
<sequence length="737" mass="80672">MGAPTGGGLRGRRRSSSRGHHRFVGVRQRPSGRWVAEIKDSLHKVRLWLGTFDTAEDAARAYDDAARALRGANARTNFELPQPAPNSCAGGGSLVEVETFSFEEVCRTGSEAGGILGALKAKLLDGKGLQVLPSAACSSSVQPKYLAANTSHKNNSKRDLASTASIPRGAGTLNAIQDPCTSGSREIDLVLDHDHGDMMAGHVADGLWNQLCHSTTATTNLEWPTEPAPNEVAGATQMNHISDQAAMFTSSTSVATSAWPLSATAQPCVDLMYSNPCTIEMPMNKISLMITANMPTSQIDGSVEGIWSTEQQFLHCDNSGWTGESCQLEYRIRNRFSILHYTRIKKRKLVSKESDKKGATLLLSRVLDSMADLKSFDEWKPFIAMITIDFAFSIVNILLKKVLDEGINHLVLVTYRLSISAIFLGPIGYFRERGSRPQLTFRILCYLFLSAIVGASLTQYFFLIGIQYTSASFSCAFINMVPVFTFIMALPFKMETVHIKSNSGKAKVLGTLVCVAGAMLLTLHRGAPLFNNSPVQAVTRAMDHSLKLSQTKRARRWTFGCIALLVGTLLWSGWFVLQSHIGRRYPFQCSSTAIMSFFGAIQSAILCLSTERSLSIWVLKGKIEIITVLYAGMIGSGLCYVGMSWCVKKRGPVFTAAFSPLVQIMAAMLDVPILHEELYLGSLLGSVFVIIGLYILLWGKNKEMQNDATRVAQEAEEIKEQEPPSQVITVSCDSRCP</sequence>
<feature type="transmembrane region" description="Helical" evidence="13">
    <location>
        <begin position="557"/>
        <end position="577"/>
    </location>
</feature>
<organism evidence="15 16">
    <name type="scientific">Populus alba x Populus x berolinensis</name>
    <dbReference type="NCBI Taxonomy" id="444605"/>
    <lineage>
        <taxon>Eukaryota</taxon>
        <taxon>Viridiplantae</taxon>
        <taxon>Streptophyta</taxon>
        <taxon>Embryophyta</taxon>
        <taxon>Tracheophyta</taxon>
        <taxon>Spermatophyta</taxon>
        <taxon>Magnoliopsida</taxon>
        <taxon>eudicotyledons</taxon>
        <taxon>Gunneridae</taxon>
        <taxon>Pentapetalae</taxon>
        <taxon>rosids</taxon>
        <taxon>fabids</taxon>
        <taxon>Malpighiales</taxon>
        <taxon>Salicaceae</taxon>
        <taxon>Saliceae</taxon>
        <taxon>Populus</taxon>
    </lineage>
</organism>
<dbReference type="EMBL" id="JAQIZT010000001">
    <property type="protein sequence ID" value="KAJ7015168.1"/>
    <property type="molecule type" value="Genomic_DNA"/>
</dbReference>
<dbReference type="GO" id="GO:0016020">
    <property type="term" value="C:membrane"/>
    <property type="evidence" value="ECO:0007669"/>
    <property type="project" value="UniProtKB-SubCell"/>
</dbReference>
<keyword evidence="6" id="KW-0805">Transcription regulation</keyword>
<dbReference type="CDD" id="cd00018">
    <property type="entry name" value="AP2"/>
    <property type="match status" value="1"/>
</dbReference>
<evidence type="ECO:0000256" key="3">
    <source>
        <dbReference type="ARBA" id="ARBA00007635"/>
    </source>
</evidence>
<dbReference type="GO" id="GO:0003677">
    <property type="term" value="F:DNA binding"/>
    <property type="evidence" value="ECO:0007669"/>
    <property type="project" value="UniProtKB-KW"/>
</dbReference>
<keyword evidence="16" id="KW-1185">Reference proteome</keyword>
<evidence type="ECO:0000256" key="4">
    <source>
        <dbReference type="ARBA" id="ARBA00022692"/>
    </source>
</evidence>
<keyword evidence="4 13" id="KW-0812">Transmembrane</keyword>
<dbReference type="PANTHER" id="PTHR31218">
    <property type="entry name" value="WAT1-RELATED PROTEIN"/>
    <property type="match status" value="1"/>
</dbReference>
<protein>
    <recommendedName>
        <fullName evidence="14">AP2/ERF domain-containing protein</fullName>
    </recommendedName>
</protein>
<comment type="caution">
    <text evidence="15">The sequence shown here is derived from an EMBL/GenBank/DDBJ whole genome shotgun (WGS) entry which is preliminary data.</text>
</comment>
<feature type="region of interest" description="Disordered" evidence="12">
    <location>
        <begin position="1"/>
        <end position="26"/>
    </location>
</feature>
<dbReference type="GO" id="GO:0009877">
    <property type="term" value="P:nodulation"/>
    <property type="evidence" value="ECO:0007669"/>
    <property type="project" value="UniProtKB-ARBA"/>
</dbReference>
<keyword evidence="8 13" id="KW-0472">Membrane</keyword>
<dbReference type="Pfam" id="PF00847">
    <property type="entry name" value="AP2"/>
    <property type="match status" value="1"/>
</dbReference>
<dbReference type="PROSITE" id="PS51032">
    <property type="entry name" value="AP2_ERF"/>
    <property type="match status" value="1"/>
</dbReference>
<reference evidence="15 16" key="1">
    <citation type="journal article" date="2023" name="Mol. Ecol. Resour.">
        <title>Chromosome-level genome assembly of a triploid poplar Populus alba 'Berolinensis'.</title>
        <authorList>
            <person name="Chen S."/>
            <person name="Yu Y."/>
            <person name="Wang X."/>
            <person name="Wang S."/>
            <person name="Zhang T."/>
            <person name="Zhou Y."/>
            <person name="He R."/>
            <person name="Meng N."/>
            <person name="Wang Y."/>
            <person name="Liu W."/>
            <person name="Liu Z."/>
            <person name="Liu J."/>
            <person name="Guo Q."/>
            <person name="Huang H."/>
            <person name="Sederoff R.R."/>
            <person name="Wang G."/>
            <person name="Qu G."/>
            <person name="Chen S."/>
        </authorList>
    </citation>
    <scope>NUCLEOTIDE SEQUENCE [LARGE SCALE GENOMIC DNA]</scope>
    <source>
        <strain evidence="15">SC-2020</strain>
    </source>
</reference>
<evidence type="ECO:0000256" key="12">
    <source>
        <dbReference type="SAM" id="MobiDB-lite"/>
    </source>
</evidence>
<keyword evidence="9" id="KW-0804">Transcription</keyword>
<dbReference type="GO" id="GO:0005634">
    <property type="term" value="C:nucleus"/>
    <property type="evidence" value="ECO:0007669"/>
    <property type="project" value="UniProtKB-SubCell"/>
</dbReference>
<evidence type="ECO:0000256" key="5">
    <source>
        <dbReference type="ARBA" id="ARBA00022989"/>
    </source>
</evidence>
<evidence type="ECO:0000256" key="9">
    <source>
        <dbReference type="ARBA" id="ARBA00023163"/>
    </source>
</evidence>
<evidence type="ECO:0000256" key="7">
    <source>
        <dbReference type="ARBA" id="ARBA00023125"/>
    </source>
</evidence>
<name>A0AAD6RUG4_9ROSI</name>
<proteinExistence type="inferred from homology"/>
<evidence type="ECO:0000256" key="6">
    <source>
        <dbReference type="ARBA" id="ARBA00023015"/>
    </source>
</evidence>
<feature type="transmembrane region" description="Helical" evidence="13">
    <location>
        <begin position="443"/>
        <end position="465"/>
    </location>
</feature>
<dbReference type="InterPro" id="IPR036955">
    <property type="entry name" value="AP2/ERF_dom_sf"/>
</dbReference>
<evidence type="ECO:0000313" key="16">
    <source>
        <dbReference type="Proteomes" id="UP001164929"/>
    </source>
</evidence>
<feature type="transmembrane region" description="Helical" evidence="13">
    <location>
        <begin position="411"/>
        <end position="431"/>
    </location>
</feature>
<dbReference type="Proteomes" id="UP001164929">
    <property type="component" value="Chromosome 1"/>
</dbReference>
<dbReference type="GO" id="GO:0022857">
    <property type="term" value="F:transmembrane transporter activity"/>
    <property type="evidence" value="ECO:0007669"/>
    <property type="project" value="InterPro"/>
</dbReference>
<dbReference type="SUPFAM" id="SSF103481">
    <property type="entry name" value="Multidrug resistance efflux transporter EmrE"/>
    <property type="match status" value="2"/>
</dbReference>
<evidence type="ECO:0000256" key="13">
    <source>
        <dbReference type="SAM" id="Phobius"/>
    </source>
</evidence>
<dbReference type="PRINTS" id="PR00367">
    <property type="entry name" value="ETHRSPELEMNT"/>
</dbReference>
<evidence type="ECO:0000256" key="8">
    <source>
        <dbReference type="ARBA" id="ARBA00023136"/>
    </source>
</evidence>
<dbReference type="InterPro" id="IPR016177">
    <property type="entry name" value="DNA-bd_dom_sf"/>
</dbReference>
<feature type="domain" description="AP2/ERF" evidence="14">
    <location>
        <begin position="22"/>
        <end position="79"/>
    </location>
</feature>
<dbReference type="AlphaFoldDB" id="A0AAD6RUG4"/>
<feature type="transmembrane region" description="Helical" evidence="13">
    <location>
        <begin position="382"/>
        <end position="399"/>
    </location>
</feature>
<feature type="compositionally biased region" description="Basic residues" evidence="12">
    <location>
        <begin position="10"/>
        <end position="24"/>
    </location>
</feature>
<accession>A0AAD6RUG4</accession>
<keyword evidence="5 13" id="KW-1133">Transmembrane helix</keyword>
<evidence type="ECO:0000259" key="14">
    <source>
        <dbReference type="PROSITE" id="PS51032"/>
    </source>
</evidence>
<evidence type="ECO:0000256" key="11">
    <source>
        <dbReference type="ARBA" id="ARBA00024343"/>
    </source>
</evidence>
<gene>
    <name evidence="15" type="ORF">NC653_004471</name>
</gene>